<dbReference type="PANTHER" id="PTHR39596">
    <property type="match status" value="1"/>
</dbReference>
<evidence type="ECO:0000313" key="2">
    <source>
        <dbReference type="Proteomes" id="UP001358417"/>
    </source>
</evidence>
<dbReference type="RefSeq" id="XP_064705646.1">
    <property type="nucleotide sequence ID" value="XM_064846666.1"/>
</dbReference>
<dbReference type="AlphaFoldDB" id="A0AAV9NAH8"/>
<organism evidence="1 2">
    <name type="scientific">Exophiala bonariae</name>
    <dbReference type="NCBI Taxonomy" id="1690606"/>
    <lineage>
        <taxon>Eukaryota</taxon>
        <taxon>Fungi</taxon>
        <taxon>Dikarya</taxon>
        <taxon>Ascomycota</taxon>
        <taxon>Pezizomycotina</taxon>
        <taxon>Eurotiomycetes</taxon>
        <taxon>Chaetothyriomycetidae</taxon>
        <taxon>Chaetothyriales</taxon>
        <taxon>Herpotrichiellaceae</taxon>
        <taxon>Exophiala</taxon>
    </lineage>
</organism>
<accession>A0AAV9NAH8</accession>
<dbReference type="PANTHER" id="PTHR39596:SF2">
    <property type="entry name" value="HET DOMAIN PROTEIN (AFU_ORTHOLOGUE AFUA_1G17550)-RELATED"/>
    <property type="match status" value="1"/>
</dbReference>
<sequence>MPYTEEMRASFKQSTEKAVGTLVLDADIQQLPQDFTYREAFLRINYCSWSSRMWTLQEAVLTPRVFFQLRDGYVELEDVVKRSATGEDCSNVPVKPLLAYIHLRQYHCGTNDAASAAGSADHLAMLRQALKDRRTSNQADKRLIVANLLGMEVASVPKSTFRQVLGQEATSET</sequence>
<keyword evidence="2" id="KW-1185">Reference proteome</keyword>
<comment type="caution">
    <text evidence="1">The sequence shown here is derived from an EMBL/GenBank/DDBJ whole genome shotgun (WGS) entry which is preliminary data.</text>
</comment>
<evidence type="ECO:0008006" key="3">
    <source>
        <dbReference type="Google" id="ProtNLM"/>
    </source>
</evidence>
<proteinExistence type="predicted"/>
<gene>
    <name evidence="1" type="ORF">LTR84_003071</name>
</gene>
<dbReference type="EMBL" id="JAVRRD010000015">
    <property type="protein sequence ID" value="KAK5051419.1"/>
    <property type="molecule type" value="Genomic_DNA"/>
</dbReference>
<dbReference type="Proteomes" id="UP001358417">
    <property type="component" value="Unassembled WGS sequence"/>
</dbReference>
<name>A0AAV9NAH8_9EURO</name>
<protein>
    <recommendedName>
        <fullName evidence="3">HNH nuclease domain-containing protein</fullName>
    </recommendedName>
</protein>
<reference evidence="1 2" key="1">
    <citation type="submission" date="2023-08" db="EMBL/GenBank/DDBJ databases">
        <title>Black Yeasts Isolated from many extreme environments.</title>
        <authorList>
            <person name="Coleine C."/>
            <person name="Stajich J.E."/>
            <person name="Selbmann L."/>
        </authorList>
    </citation>
    <scope>NUCLEOTIDE SEQUENCE [LARGE SCALE GENOMIC DNA]</scope>
    <source>
        <strain evidence="1 2">CCFEE 5792</strain>
    </source>
</reference>
<evidence type="ECO:0000313" key="1">
    <source>
        <dbReference type="EMBL" id="KAK5051419.1"/>
    </source>
</evidence>
<dbReference type="GeneID" id="89971265"/>